<gene>
    <name evidence="1" type="ORF">F0U60_09565</name>
</gene>
<evidence type="ECO:0008006" key="3">
    <source>
        <dbReference type="Google" id="ProtNLM"/>
    </source>
</evidence>
<accession>A0ABY9WMD5</accession>
<reference evidence="1 2" key="1">
    <citation type="submission" date="2019-08" db="EMBL/GenBank/DDBJ databases">
        <title>Archangium and Cystobacter genomes.</title>
        <authorList>
            <person name="Chen I.-C.K."/>
            <person name="Wielgoss S."/>
        </authorList>
    </citation>
    <scope>NUCLEOTIDE SEQUENCE [LARGE SCALE GENOMIC DNA]</scope>
    <source>
        <strain evidence="1 2">Cbm 6</strain>
    </source>
</reference>
<dbReference type="Proteomes" id="UP001611383">
    <property type="component" value="Chromosome"/>
</dbReference>
<sequence length="368" mass="38389">MSSRIIALGMSSPLGGVVQACAAHRAGISRVAPSREVVCRARGEAEPQPLPVLEVPGVSFGFRGVGRLVALLCDAFQDLSSTAALPWLASELPVFLALPDPMARGIPVEPELWQDVPGKRSALGQRVLEQVFENLGLRKGRQSWHFFGGGHAAFGHALEAAHRGLRQRDFPACFVAAADSLVIPEVLEAMLAEGWLKTADNPVGFVPGEAAVVACLGAPRGGDGQVPLALIRGLRLGYEPRGEEPDSTPIGQVLARCLLEALEEAEVPTDRLLLVSDHDGEQRRAMELGGLQLQLRGRGIGGGGLSVWHPAMGFGNTGAASGAVGLCVAVRGIQRHQAPASSTLAVLSAADGPERAALIVSAPSAPPF</sequence>
<dbReference type="SUPFAM" id="SSF53901">
    <property type="entry name" value="Thiolase-like"/>
    <property type="match status" value="1"/>
</dbReference>
<evidence type="ECO:0000313" key="2">
    <source>
        <dbReference type="Proteomes" id="UP001611383"/>
    </source>
</evidence>
<dbReference type="EMBL" id="CP043494">
    <property type="protein sequence ID" value="WNG44329.1"/>
    <property type="molecule type" value="Genomic_DNA"/>
</dbReference>
<dbReference type="InterPro" id="IPR016039">
    <property type="entry name" value="Thiolase-like"/>
</dbReference>
<dbReference type="RefSeq" id="WP_395816908.1">
    <property type="nucleotide sequence ID" value="NZ_CP043494.1"/>
</dbReference>
<dbReference type="PROSITE" id="PS51257">
    <property type="entry name" value="PROKAR_LIPOPROTEIN"/>
    <property type="match status" value="1"/>
</dbReference>
<dbReference type="Gene3D" id="3.40.47.10">
    <property type="match status" value="1"/>
</dbReference>
<evidence type="ECO:0000313" key="1">
    <source>
        <dbReference type="EMBL" id="WNG44329.1"/>
    </source>
</evidence>
<keyword evidence="2" id="KW-1185">Reference proteome</keyword>
<name>A0ABY9WMD5_9BACT</name>
<organism evidence="1 2">
    <name type="scientific">Archangium minus</name>
    <dbReference type="NCBI Taxonomy" id="83450"/>
    <lineage>
        <taxon>Bacteria</taxon>
        <taxon>Pseudomonadati</taxon>
        <taxon>Myxococcota</taxon>
        <taxon>Myxococcia</taxon>
        <taxon>Myxococcales</taxon>
        <taxon>Cystobacterineae</taxon>
        <taxon>Archangiaceae</taxon>
        <taxon>Archangium</taxon>
    </lineage>
</organism>
<protein>
    <recommendedName>
        <fullName evidence="3">Beta-ketoacyl synthase N-terminal domain-containing protein</fullName>
    </recommendedName>
</protein>
<proteinExistence type="predicted"/>